<dbReference type="AlphaFoldDB" id="A0A1X7GF90"/>
<feature type="domain" description="HD-GYP" evidence="2">
    <location>
        <begin position="149"/>
        <end position="344"/>
    </location>
</feature>
<dbReference type="Pfam" id="PF11871">
    <property type="entry name" value="DUF3391"/>
    <property type="match status" value="1"/>
</dbReference>
<organism evidence="3 4">
    <name type="scientific">Allosphingosinicella indica</name>
    <dbReference type="NCBI Taxonomy" id="941907"/>
    <lineage>
        <taxon>Bacteria</taxon>
        <taxon>Pseudomonadati</taxon>
        <taxon>Pseudomonadota</taxon>
        <taxon>Alphaproteobacteria</taxon>
        <taxon>Sphingomonadales</taxon>
        <taxon>Sphingomonadaceae</taxon>
        <taxon>Allosphingosinicella</taxon>
    </lineage>
</organism>
<dbReference type="InterPro" id="IPR021812">
    <property type="entry name" value="DUF3391"/>
</dbReference>
<accession>A0A1X7GF90</accession>
<dbReference type="Proteomes" id="UP000192934">
    <property type="component" value="Chromosome I"/>
</dbReference>
<keyword evidence="4" id="KW-1185">Reference proteome</keyword>
<dbReference type="CDD" id="cd00077">
    <property type="entry name" value="HDc"/>
    <property type="match status" value="1"/>
</dbReference>
<protein>
    <submittedName>
        <fullName evidence="3">HDIG domain-containing protein</fullName>
    </submittedName>
</protein>
<reference evidence="4" key="1">
    <citation type="submission" date="2017-04" db="EMBL/GenBank/DDBJ databases">
        <authorList>
            <person name="Varghese N."/>
            <person name="Submissions S."/>
        </authorList>
    </citation>
    <scope>NUCLEOTIDE SEQUENCE [LARGE SCALE GENOMIC DNA]</scope>
    <source>
        <strain evidence="4">Dd16</strain>
    </source>
</reference>
<sequence>MIRRVEARAVRLGMYIHGLEGSWLTHPFWKTKFLLTDPDDLAALRDSGIEAVLIDDEKGTAPEAGSAEPLPSAAPVPDVAPAPSPAATPIRARRAVPLPDRCSAGEEMQRAAKILGKSKRAVNRLFAEVRMGKAVNGGEVLPLVEDVSSSVSRNPSALISIARIRSKDEYTYVHSVAVCALMINLGRQLGLDEGVVRDLGVAGLLHDVGKVATPPEVLNKPGKLTDAEFVIMRSHPERGHEVLTRSEGVPEMALDVCLHHHERIDGTGYPHGLKGEEISLASRIASVCDVYDAISSNRPYKEAWGAADSLANMYRWEGHFDKRLLNAFIRSVGIYPVGSLVKMRSGRIGLVIDQNTDDLTAPLVRIFTKPDRGPLTFHDLDLSRPDCDDLITGREDPERWGLTPWEDFWTELITRKPATARRAIAS</sequence>
<dbReference type="RefSeq" id="WP_085218351.1">
    <property type="nucleotide sequence ID" value="NZ_LT840185.1"/>
</dbReference>
<evidence type="ECO:0000313" key="4">
    <source>
        <dbReference type="Proteomes" id="UP000192934"/>
    </source>
</evidence>
<dbReference type="EMBL" id="LT840185">
    <property type="protein sequence ID" value="SMF68904.1"/>
    <property type="molecule type" value="Genomic_DNA"/>
</dbReference>
<dbReference type="PANTHER" id="PTHR43155">
    <property type="entry name" value="CYCLIC DI-GMP PHOSPHODIESTERASE PA4108-RELATED"/>
    <property type="match status" value="1"/>
</dbReference>
<dbReference type="Pfam" id="PF13487">
    <property type="entry name" value="HD_5"/>
    <property type="match status" value="1"/>
</dbReference>
<evidence type="ECO:0000259" key="2">
    <source>
        <dbReference type="PROSITE" id="PS51832"/>
    </source>
</evidence>
<dbReference type="InterPro" id="IPR006675">
    <property type="entry name" value="HDIG_dom"/>
</dbReference>
<proteinExistence type="predicted"/>
<evidence type="ECO:0000256" key="1">
    <source>
        <dbReference type="SAM" id="MobiDB-lite"/>
    </source>
</evidence>
<dbReference type="InterPro" id="IPR003607">
    <property type="entry name" value="HD/PDEase_dom"/>
</dbReference>
<evidence type="ECO:0000313" key="3">
    <source>
        <dbReference type="EMBL" id="SMF68904.1"/>
    </source>
</evidence>
<dbReference type="InterPro" id="IPR037522">
    <property type="entry name" value="HD_GYP_dom"/>
</dbReference>
<name>A0A1X7GF90_9SPHN</name>
<dbReference type="SMART" id="SM00471">
    <property type="entry name" value="HDc"/>
    <property type="match status" value="1"/>
</dbReference>
<dbReference type="NCBIfam" id="TIGR00277">
    <property type="entry name" value="HDIG"/>
    <property type="match status" value="1"/>
</dbReference>
<dbReference type="STRING" id="941907.SAMN06295910_1666"/>
<feature type="region of interest" description="Disordered" evidence="1">
    <location>
        <begin position="55"/>
        <end position="92"/>
    </location>
</feature>
<dbReference type="PANTHER" id="PTHR43155:SF2">
    <property type="entry name" value="CYCLIC DI-GMP PHOSPHODIESTERASE PA4108"/>
    <property type="match status" value="1"/>
</dbReference>
<dbReference type="OrthoDB" id="9802066at2"/>
<dbReference type="PROSITE" id="PS51832">
    <property type="entry name" value="HD_GYP"/>
    <property type="match status" value="1"/>
</dbReference>
<dbReference type="GO" id="GO:0008081">
    <property type="term" value="F:phosphoric diester hydrolase activity"/>
    <property type="evidence" value="ECO:0007669"/>
    <property type="project" value="UniProtKB-ARBA"/>
</dbReference>
<dbReference type="Gene3D" id="1.10.3210.10">
    <property type="entry name" value="Hypothetical protein af1432"/>
    <property type="match status" value="1"/>
</dbReference>
<dbReference type="SUPFAM" id="SSF109604">
    <property type="entry name" value="HD-domain/PDEase-like"/>
    <property type="match status" value="1"/>
</dbReference>
<feature type="compositionally biased region" description="Pro residues" evidence="1">
    <location>
        <begin position="72"/>
        <end position="86"/>
    </location>
</feature>
<gene>
    <name evidence="3" type="ORF">SAMN06295910_1666</name>
</gene>